<sequence length="333" mass="37415">MGSSAKKKREKKKDFQKPKLKVGKDRPKAANHTDTKFRAKAIVLNQQLNVDAPSTINQFQHHLSLVSSKSESQRREALAFLTTYISSAKSRKDSNLPVTGAALIEKLCPCILDSNNAVRLQVVKLLHSLSASDLQDHVPRLLPHVRAGMTSMSKDVRASGLDILSLLIATVPEELVSGPGGWYSTLECFMIMLAWRSSEIKKWTMSKPAMGEPKTTARIIVALSEFLEAGLADKRTKDEENRAAANFPYWDLDHHRISTKSNAYDYLNLYGTIRDEKTEMLEDREDRLRVYDEHFRYQIETGVAPCRKEGGEIGRASGLLSKVLERYTTQSPP</sequence>
<dbReference type="InterPro" id="IPR011989">
    <property type="entry name" value="ARM-like"/>
</dbReference>
<keyword evidence="5 6" id="KW-0539">Nucleus</keyword>
<feature type="compositionally biased region" description="Basic and acidic residues" evidence="7">
    <location>
        <begin position="12"/>
        <end position="34"/>
    </location>
</feature>
<evidence type="ECO:0000256" key="1">
    <source>
        <dbReference type="ARBA" id="ARBA00002355"/>
    </source>
</evidence>
<keyword evidence="10" id="KW-1185">Reference proteome</keyword>
<dbReference type="GO" id="GO:0005634">
    <property type="term" value="C:nucleus"/>
    <property type="evidence" value="ECO:0007669"/>
    <property type="project" value="UniProtKB-SubCell"/>
</dbReference>
<dbReference type="Pfam" id="PF12333">
    <property type="entry name" value="Ipi1_N"/>
    <property type="match status" value="1"/>
</dbReference>
<comment type="subcellular location">
    <subcellularLocation>
        <location evidence="2 6">Nucleus</location>
    </subcellularLocation>
</comment>
<comment type="function">
    <text evidence="1 6">Component of the RIX1 complex required for processing of ITS2 sequences from 35S pre-rRNA.</text>
</comment>
<evidence type="ECO:0000256" key="4">
    <source>
        <dbReference type="ARBA" id="ARBA00011141"/>
    </source>
</evidence>
<dbReference type="SUPFAM" id="SSF48371">
    <property type="entry name" value="ARM repeat"/>
    <property type="match status" value="1"/>
</dbReference>
<organism evidence="9 10">
    <name type="scientific">Cyphellophora attinorum</name>
    <dbReference type="NCBI Taxonomy" id="1664694"/>
    <lineage>
        <taxon>Eukaryota</taxon>
        <taxon>Fungi</taxon>
        <taxon>Dikarya</taxon>
        <taxon>Ascomycota</taxon>
        <taxon>Pezizomycotina</taxon>
        <taxon>Eurotiomycetes</taxon>
        <taxon>Chaetothyriomycetidae</taxon>
        <taxon>Chaetothyriales</taxon>
        <taxon>Cyphellophoraceae</taxon>
        <taxon>Cyphellophora</taxon>
    </lineage>
</organism>
<dbReference type="RefSeq" id="XP_018001421.1">
    <property type="nucleotide sequence ID" value="XM_018149748.1"/>
</dbReference>
<evidence type="ECO:0000256" key="5">
    <source>
        <dbReference type="ARBA" id="ARBA00023242"/>
    </source>
</evidence>
<evidence type="ECO:0000256" key="7">
    <source>
        <dbReference type="SAM" id="MobiDB-lite"/>
    </source>
</evidence>
<keyword evidence="6" id="KW-0690">Ribosome biogenesis</keyword>
<proteinExistence type="inferred from homology"/>
<name>A0A0N0NNF2_9EURO</name>
<dbReference type="VEuPathDB" id="FungiDB:AB675_9233"/>
<dbReference type="AlphaFoldDB" id="A0A0N0NNF2"/>
<dbReference type="EMBL" id="LFJN01000009">
    <property type="protein sequence ID" value="KPI41458.1"/>
    <property type="molecule type" value="Genomic_DNA"/>
</dbReference>
<dbReference type="InterPro" id="IPR024679">
    <property type="entry name" value="Ipi1_N"/>
</dbReference>
<dbReference type="STRING" id="1664694.A0A0N0NNF2"/>
<comment type="similarity">
    <text evidence="3 6">Belongs to the IPI1/TEX10 family.</text>
</comment>
<dbReference type="Proteomes" id="UP000038010">
    <property type="component" value="Unassembled WGS sequence"/>
</dbReference>
<feature type="domain" description="Pre-rRNA-processing protein Ipi1 N-terminal" evidence="8">
    <location>
        <begin position="133"/>
        <end position="227"/>
    </location>
</feature>
<dbReference type="GO" id="GO:0120330">
    <property type="term" value="C:rixosome complex"/>
    <property type="evidence" value="ECO:0007669"/>
    <property type="project" value="UniProtKB-UniRule"/>
</dbReference>
<dbReference type="InterPro" id="IPR016024">
    <property type="entry name" value="ARM-type_fold"/>
</dbReference>
<evidence type="ECO:0000313" key="10">
    <source>
        <dbReference type="Proteomes" id="UP000038010"/>
    </source>
</evidence>
<evidence type="ECO:0000256" key="3">
    <source>
        <dbReference type="ARBA" id="ARBA00006427"/>
    </source>
</evidence>
<evidence type="ECO:0000256" key="2">
    <source>
        <dbReference type="ARBA" id="ARBA00004123"/>
    </source>
</evidence>
<dbReference type="GO" id="GO:0006364">
    <property type="term" value="P:rRNA processing"/>
    <property type="evidence" value="ECO:0007669"/>
    <property type="project" value="UniProtKB-UniRule"/>
</dbReference>
<feature type="region of interest" description="Disordered" evidence="7">
    <location>
        <begin position="1"/>
        <end position="34"/>
    </location>
</feature>
<dbReference type="PANTHER" id="PTHR16056:SF2">
    <property type="entry name" value="TESTIS-EXPRESSED PROTEIN 10"/>
    <property type="match status" value="1"/>
</dbReference>
<evidence type="ECO:0000256" key="6">
    <source>
        <dbReference type="RuleBase" id="RU368021"/>
    </source>
</evidence>
<dbReference type="Gene3D" id="1.25.10.10">
    <property type="entry name" value="Leucine-rich Repeat Variant"/>
    <property type="match status" value="1"/>
</dbReference>
<keyword evidence="6" id="KW-0698">rRNA processing</keyword>
<comment type="subunit">
    <text evidence="4">Component of the RIX1 complex, composed of IPI1, RIX1/IPI2 and IPI3 in a 1:2:2 stoichiometry. The complex interacts (via RIX1) with MDN1 (via its hexameric AAA ATPase ring) and the pre-60S ribosome particles.</text>
</comment>
<comment type="caution">
    <text evidence="9">The sequence shown here is derived from an EMBL/GenBank/DDBJ whole genome shotgun (WGS) entry which is preliminary data.</text>
</comment>
<dbReference type="PANTHER" id="PTHR16056">
    <property type="entry name" value="REGULATOR OF MICROTUBULE DYNAMICS PROTEIN"/>
    <property type="match status" value="1"/>
</dbReference>
<reference evidence="9 10" key="1">
    <citation type="submission" date="2015-06" db="EMBL/GenBank/DDBJ databases">
        <title>Draft genome of the ant-associated black yeast Phialophora attae CBS 131958.</title>
        <authorList>
            <person name="Moreno L.F."/>
            <person name="Stielow B.J."/>
            <person name="de Hoog S."/>
            <person name="Vicente V.A."/>
            <person name="Weiss V.A."/>
            <person name="de Vries M."/>
            <person name="Cruz L.M."/>
            <person name="Souza E.M."/>
        </authorList>
    </citation>
    <scope>NUCLEOTIDE SEQUENCE [LARGE SCALE GENOMIC DNA]</scope>
    <source>
        <strain evidence="9 10">CBS 131958</strain>
    </source>
</reference>
<feature type="compositionally biased region" description="Basic residues" evidence="7">
    <location>
        <begin position="1"/>
        <end position="11"/>
    </location>
</feature>
<dbReference type="OrthoDB" id="361362at2759"/>
<gene>
    <name evidence="9" type="ORF">AB675_9233</name>
</gene>
<evidence type="ECO:0000313" key="9">
    <source>
        <dbReference type="EMBL" id="KPI41458.1"/>
    </source>
</evidence>
<evidence type="ECO:0000259" key="8">
    <source>
        <dbReference type="Pfam" id="PF12333"/>
    </source>
</evidence>
<accession>A0A0N0NNF2</accession>
<protein>
    <recommendedName>
        <fullName evidence="6">Pre-rRNA-processing protein</fullName>
    </recommendedName>
</protein>
<dbReference type="GeneID" id="28741628"/>